<evidence type="ECO:0000259" key="1">
    <source>
        <dbReference type="Pfam" id="PF03190"/>
    </source>
</evidence>
<dbReference type="SUPFAM" id="SSF48208">
    <property type="entry name" value="Six-hairpin glycosidases"/>
    <property type="match status" value="1"/>
</dbReference>
<dbReference type="SUPFAM" id="SSF52833">
    <property type="entry name" value="Thioredoxin-like"/>
    <property type="match status" value="1"/>
</dbReference>
<accession>A0A9D1W646</accession>
<dbReference type="PANTHER" id="PTHR42899:SF1">
    <property type="entry name" value="SPERMATOGENESIS-ASSOCIATED PROTEIN 20"/>
    <property type="match status" value="1"/>
</dbReference>
<proteinExistence type="predicted"/>
<dbReference type="Proteomes" id="UP000824156">
    <property type="component" value="Unassembled WGS sequence"/>
</dbReference>
<reference evidence="2" key="2">
    <citation type="submission" date="2021-04" db="EMBL/GenBank/DDBJ databases">
        <authorList>
            <person name="Gilroy R."/>
        </authorList>
    </citation>
    <scope>NUCLEOTIDE SEQUENCE</scope>
    <source>
        <strain evidence="2">1719</strain>
    </source>
</reference>
<gene>
    <name evidence="2" type="ORF">H9853_00050</name>
</gene>
<evidence type="ECO:0000313" key="2">
    <source>
        <dbReference type="EMBL" id="HIX53391.1"/>
    </source>
</evidence>
<dbReference type="AlphaFoldDB" id="A0A9D1W646"/>
<dbReference type="InterPro" id="IPR024705">
    <property type="entry name" value="Ssp411"/>
</dbReference>
<dbReference type="PANTHER" id="PTHR42899">
    <property type="entry name" value="SPERMATOGENESIS-ASSOCIATED PROTEIN 20"/>
    <property type="match status" value="1"/>
</dbReference>
<dbReference type="CDD" id="cd02955">
    <property type="entry name" value="SSP411"/>
    <property type="match status" value="1"/>
</dbReference>
<feature type="domain" description="Spermatogenesis-associated protein 20-like TRX" evidence="1">
    <location>
        <begin position="3"/>
        <end position="157"/>
    </location>
</feature>
<sequence>MANLLKDEKSLYLQQHKDNPVNWQPWGDKALEQARAENKLLVVSIGYSSCHWCHVMERESFVDPLVASLMNEHYINIKVDREERPDIDQIYIAAVQIMTGSAGWPLNCICLPDGRPVYGGTYFTNEQWRDVLNHINKEWEENPQLLYEYAEKLKGALNNFKTIPNTKGKAFNFSKEHLEAVVEQWKEKFDEENGGYQGAPKFPLPNDWLFLLKYGTLSSDKQVVDQVHRTLKMLSWGGIYDQLAGGFARYSVDRYWKVPHFEKMLYDNAQLLSLYSDAYRQRPSAAYKAVIKNTSKWLKDNMMDANGGFYSALDAESESVEGKYYVFTKQEIEKLIPQSAALVATYFNCASQGNWELEDTNVLFCSQSDEDFAAANGIELKKWQEIKEKAIDVLLKYRNSRIPPATDKKQICAWNALLLEGFCDAYLALGETEYLTLAKSLGKFINTHLVSSGGQLLHIPADPNRNIPGFLDDYSLTASAFIKLYQVTFEVNWLQLAQRYTDEALELFYDQENKHFSYSQFSDLIVNKADTMDDVIPSGVSTMARNLHRLGKYFDNNAYNLIADELIQQKIPQIDQFPTVHSGWLNLLVEDVYGTYEVVITGPDSQKNALKLNQEFIPNVLLVGGTNTEIPLMEGKDVAANKLYICKDKTCRAPVDTISEAIYQLRNF</sequence>
<dbReference type="InterPro" id="IPR012341">
    <property type="entry name" value="6hp_glycosidase-like_sf"/>
</dbReference>
<dbReference type="Gene3D" id="3.40.30.10">
    <property type="entry name" value="Glutaredoxin"/>
    <property type="match status" value="1"/>
</dbReference>
<comment type="caution">
    <text evidence="2">The sequence shown here is derived from an EMBL/GenBank/DDBJ whole genome shotgun (WGS) entry which is preliminary data.</text>
</comment>
<evidence type="ECO:0000313" key="3">
    <source>
        <dbReference type="Proteomes" id="UP000824156"/>
    </source>
</evidence>
<name>A0A9D1W646_9SPHI</name>
<dbReference type="Pfam" id="PF03190">
    <property type="entry name" value="Thioredox_DsbH"/>
    <property type="match status" value="1"/>
</dbReference>
<dbReference type="InterPro" id="IPR036249">
    <property type="entry name" value="Thioredoxin-like_sf"/>
</dbReference>
<dbReference type="Gene3D" id="1.50.10.10">
    <property type="match status" value="1"/>
</dbReference>
<dbReference type="InterPro" id="IPR004879">
    <property type="entry name" value="Ssp411-like_TRX"/>
</dbReference>
<reference evidence="2" key="1">
    <citation type="journal article" date="2021" name="PeerJ">
        <title>Extensive microbial diversity within the chicken gut microbiome revealed by metagenomics and culture.</title>
        <authorList>
            <person name="Gilroy R."/>
            <person name="Ravi A."/>
            <person name="Getino M."/>
            <person name="Pursley I."/>
            <person name="Horton D.L."/>
            <person name="Alikhan N.F."/>
            <person name="Baker D."/>
            <person name="Gharbi K."/>
            <person name="Hall N."/>
            <person name="Watson M."/>
            <person name="Adriaenssens E.M."/>
            <person name="Foster-Nyarko E."/>
            <person name="Jarju S."/>
            <person name="Secka A."/>
            <person name="Antonio M."/>
            <person name="Oren A."/>
            <person name="Chaudhuri R.R."/>
            <person name="La Ragione R."/>
            <person name="Hildebrand F."/>
            <person name="Pallen M.J."/>
        </authorList>
    </citation>
    <scope>NUCLEOTIDE SEQUENCE</scope>
    <source>
        <strain evidence="2">1719</strain>
    </source>
</reference>
<dbReference type="GO" id="GO:0005975">
    <property type="term" value="P:carbohydrate metabolic process"/>
    <property type="evidence" value="ECO:0007669"/>
    <property type="project" value="InterPro"/>
</dbReference>
<organism evidence="2 3">
    <name type="scientific">Candidatus Sphingobacterium stercoripullorum</name>
    <dbReference type="NCBI Taxonomy" id="2838759"/>
    <lineage>
        <taxon>Bacteria</taxon>
        <taxon>Pseudomonadati</taxon>
        <taxon>Bacteroidota</taxon>
        <taxon>Sphingobacteriia</taxon>
        <taxon>Sphingobacteriales</taxon>
        <taxon>Sphingobacteriaceae</taxon>
        <taxon>Sphingobacterium</taxon>
    </lineage>
</organism>
<dbReference type="PIRSF" id="PIRSF006402">
    <property type="entry name" value="UCP006402_thioredoxin"/>
    <property type="match status" value="1"/>
</dbReference>
<protein>
    <submittedName>
        <fullName evidence="2">Thioredoxin domain-containing protein</fullName>
    </submittedName>
</protein>
<dbReference type="InterPro" id="IPR008928">
    <property type="entry name" value="6-hairpin_glycosidase_sf"/>
</dbReference>
<dbReference type="EMBL" id="DXEZ01000002">
    <property type="protein sequence ID" value="HIX53391.1"/>
    <property type="molecule type" value="Genomic_DNA"/>
</dbReference>